<dbReference type="GO" id="GO:0005304">
    <property type="term" value="F:L-valine transmembrane transporter activity"/>
    <property type="evidence" value="ECO:0007669"/>
    <property type="project" value="TreeGrafter"/>
</dbReference>
<feature type="transmembrane region" description="Helical" evidence="9">
    <location>
        <begin position="371"/>
        <end position="393"/>
    </location>
</feature>
<comment type="subcellular location">
    <subcellularLocation>
        <location evidence="1 9">Cell membrane</location>
        <topology evidence="1 9">Multi-pass membrane protein</topology>
    </subcellularLocation>
</comment>
<dbReference type="EMBL" id="LSCQ01000017">
    <property type="protein sequence ID" value="KXB37882.1"/>
    <property type="molecule type" value="Genomic_DNA"/>
</dbReference>
<gene>
    <name evidence="10" type="ORF">HMPREF3187_00276</name>
</gene>
<organism evidence="10 11">
    <name type="scientific">Aerococcus christensenii</name>
    <dbReference type="NCBI Taxonomy" id="87541"/>
    <lineage>
        <taxon>Bacteria</taxon>
        <taxon>Bacillati</taxon>
        <taxon>Bacillota</taxon>
        <taxon>Bacilli</taxon>
        <taxon>Lactobacillales</taxon>
        <taxon>Aerococcaceae</taxon>
        <taxon>Aerococcus</taxon>
    </lineage>
</organism>
<dbReference type="PANTHER" id="PTHR30588:SF0">
    <property type="entry name" value="BRANCHED-CHAIN AMINO ACID PERMEASE BRNQ"/>
    <property type="match status" value="1"/>
</dbReference>
<feature type="transmembrane region" description="Helical" evidence="9">
    <location>
        <begin position="55"/>
        <end position="76"/>
    </location>
</feature>
<keyword evidence="8 9" id="KW-0472">Membrane</keyword>
<feature type="transmembrane region" description="Helical" evidence="9">
    <location>
        <begin position="12"/>
        <end position="35"/>
    </location>
</feature>
<feature type="transmembrane region" description="Helical" evidence="9">
    <location>
        <begin position="337"/>
        <end position="359"/>
    </location>
</feature>
<feature type="transmembrane region" description="Helical" evidence="9">
    <location>
        <begin position="120"/>
        <end position="138"/>
    </location>
</feature>
<proteinExistence type="inferred from homology"/>
<protein>
    <recommendedName>
        <fullName evidence="9">Branched-chain amino acid transport system carrier protein</fullName>
    </recommendedName>
</protein>
<dbReference type="GO" id="GO:0015190">
    <property type="term" value="F:L-leucine transmembrane transporter activity"/>
    <property type="evidence" value="ECO:0007669"/>
    <property type="project" value="TreeGrafter"/>
</dbReference>
<feature type="transmembrane region" description="Helical" evidence="9">
    <location>
        <begin position="190"/>
        <end position="212"/>
    </location>
</feature>
<dbReference type="GO" id="GO:0015818">
    <property type="term" value="P:isoleucine transport"/>
    <property type="evidence" value="ECO:0007669"/>
    <property type="project" value="TreeGrafter"/>
</dbReference>
<evidence type="ECO:0000256" key="3">
    <source>
        <dbReference type="ARBA" id="ARBA00022448"/>
    </source>
</evidence>
<dbReference type="NCBIfam" id="TIGR00796">
    <property type="entry name" value="livcs"/>
    <property type="match status" value="1"/>
</dbReference>
<comment type="similarity">
    <text evidence="2 9">Belongs to the branched chain amino acid transporter family.</text>
</comment>
<accession>A0A133Y3V5</accession>
<comment type="function">
    <text evidence="9">Component of the transport system for branched-chain amino acids.</text>
</comment>
<evidence type="ECO:0000256" key="9">
    <source>
        <dbReference type="RuleBase" id="RU362122"/>
    </source>
</evidence>
<evidence type="ECO:0000256" key="5">
    <source>
        <dbReference type="ARBA" id="ARBA00022692"/>
    </source>
</evidence>
<evidence type="ECO:0000256" key="8">
    <source>
        <dbReference type="ARBA" id="ARBA00023136"/>
    </source>
</evidence>
<dbReference type="GO" id="GO:0005886">
    <property type="term" value="C:plasma membrane"/>
    <property type="evidence" value="ECO:0007669"/>
    <property type="project" value="UniProtKB-SubCell"/>
</dbReference>
<feature type="transmembrane region" description="Helical" evidence="9">
    <location>
        <begin position="311"/>
        <end position="331"/>
    </location>
</feature>
<evidence type="ECO:0000256" key="6">
    <source>
        <dbReference type="ARBA" id="ARBA00022970"/>
    </source>
</evidence>
<dbReference type="GO" id="GO:0015820">
    <property type="term" value="P:L-leucine transport"/>
    <property type="evidence" value="ECO:0007669"/>
    <property type="project" value="TreeGrafter"/>
</dbReference>
<dbReference type="InterPro" id="IPR004685">
    <property type="entry name" value="Brnchd-chn_aa_trnsp_Livcs"/>
</dbReference>
<feature type="transmembrane region" description="Helical" evidence="9">
    <location>
        <begin position="413"/>
        <end position="431"/>
    </location>
</feature>
<feature type="transmembrane region" description="Helical" evidence="9">
    <location>
        <begin position="83"/>
        <end position="100"/>
    </location>
</feature>
<feature type="transmembrane region" description="Helical" evidence="9">
    <location>
        <begin position="150"/>
        <end position="170"/>
    </location>
</feature>
<evidence type="ECO:0000313" key="11">
    <source>
        <dbReference type="Proteomes" id="UP000070422"/>
    </source>
</evidence>
<keyword evidence="4" id="KW-1003">Cell membrane</keyword>
<evidence type="ECO:0000256" key="1">
    <source>
        <dbReference type="ARBA" id="ARBA00004651"/>
    </source>
</evidence>
<evidence type="ECO:0000256" key="7">
    <source>
        <dbReference type="ARBA" id="ARBA00022989"/>
    </source>
</evidence>
<name>A0A133Y3V5_9LACT</name>
<dbReference type="Proteomes" id="UP000070422">
    <property type="component" value="Unassembled WGS sequence"/>
</dbReference>
<evidence type="ECO:0000313" key="10">
    <source>
        <dbReference type="EMBL" id="KXB37882.1"/>
    </source>
</evidence>
<evidence type="ECO:0000256" key="2">
    <source>
        <dbReference type="ARBA" id="ARBA00008540"/>
    </source>
</evidence>
<keyword evidence="3 9" id="KW-0813">Transport</keyword>
<keyword evidence="5 9" id="KW-0812">Transmembrane</keyword>
<comment type="caution">
    <text evidence="10">The sequence shown here is derived from an EMBL/GenBank/DDBJ whole genome shotgun (WGS) entry which is preliminary data.</text>
</comment>
<dbReference type="GO" id="GO:0015188">
    <property type="term" value="F:L-isoleucine transmembrane transporter activity"/>
    <property type="evidence" value="ECO:0007669"/>
    <property type="project" value="TreeGrafter"/>
</dbReference>
<dbReference type="PATRIC" id="fig|87541.4.peg.277"/>
<keyword evidence="6 9" id="KW-0029">Amino-acid transport</keyword>
<feature type="transmembrane region" description="Helical" evidence="9">
    <location>
        <begin position="278"/>
        <end position="299"/>
    </location>
</feature>
<keyword evidence="7 9" id="KW-1133">Transmembrane helix</keyword>
<sequence>MGFLMKIKTSDILIVGFALFAIFFGAGNLIFPPYLGFTSGESWLTAALGFLTSDPFFPILGVLVSIMLGGQANVLGKRIHPNFGTLLAGISILLIGPLFSVPRTGATTHEVFVQSLWPGIPAWVTSLLFFGLTAYLSLNPSKVINHIGKYLTPMILIILALLVTVALFNPSTPSTTSQVTPVFAYGFKEGYQTMDALGASLLASVVMSELHHRGYTDKKMQMKAGALVGLVAFVLLALVYLSLTYAGASVSTYLPNHLNRTTVFSGTVSLLLGKFGHLFMGICVALACLTTAIGLTSAFSNFFMNVSKGRLPYQGLTLLAVSVEFIISLIGTEKIIMLAYFILTVIYPIVMILILFSLFDSYIAHRATYIGAVLGAGCIGLMEAFALANPALAKSPIIQFTTSLPLHNYGLEWFFPALGLALLFTIGSVLHKSFFQK</sequence>
<evidence type="ECO:0000256" key="4">
    <source>
        <dbReference type="ARBA" id="ARBA00022475"/>
    </source>
</evidence>
<dbReference type="PANTHER" id="PTHR30588">
    <property type="entry name" value="BRANCHED-CHAIN AMINO ACID TRANSPORT SYSTEM 2 CARRIER PROTEIN"/>
    <property type="match status" value="1"/>
</dbReference>
<feature type="transmembrane region" description="Helical" evidence="9">
    <location>
        <begin position="224"/>
        <end position="248"/>
    </location>
</feature>
<dbReference type="AlphaFoldDB" id="A0A133Y3V5"/>
<reference evidence="10 11" key="1">
    <citation type="submission" date="2016-01" db="EMBL/GenBank/DDBJ databases">
        <authorList>
            <person name="Oliw E.H."/>
        </authorList>
    </citation>
    <scope>NUCLEOTIDE SEQUENCE [LARGE SCALE GENOMIC DNA]</scope>
    <source>
        <strain evidence="10 11">KA00635</strain>
    </source>
</reference>
<dbReference type="Pfam" id="PF05525">
    <property type="entry name" value="Branch_AA_trans"/>
    <property type="match status" value="1"/>
</dbReference>